<dbReference type="EMBL" id="JYBP01000003">
    <property type="protein sequence ID" value="KJE26416.1"/>
    <property type="molecule type" value="Genomic_DNA"/>
</dbReference>
<dbReference type="Gene3D" id="3.90.1720.10">
    <property type="entry name" value="endopeptidase domain like (from Nostoc punctiforme)"/>
    <property type="match status" value="1"/>
</dbReference>
<name>A0A0D8BQI9_GEOKU</name>
<gene>
    <name evidence="1" type="ORF">LG52_2432</name>
</gene>
<dbReference type="PATRIC" id="fig|1462.6.peg.2719"/>
<organism evidence="1 2">
    <name type="scientific">Geobacillus kaustophilus</name>
    <dbReference type="NCBI Taxonomy" id="1462"/>
    <lineage>
        <taxon>Bacteria</taxon>
        <taxon>Bacillati</taxon>
        <taxon>Bacillota</taxon>
        <taxon>Bacilli</taxon>
        <taxon>Bacillales</taxon>
        <taxon>Anoxybacillaceae</taxon>
        <taxon>Geobacillus</taxon>
        <taxon>Geobacillus thermoleovorans group</taxon>
    </lineage>
</organism>
<evidence type="ECO:0000313" key="2">
    <source>
        <dbReference type="Proteomes" id="UP000032522"/>
    </source>
</evidence>
<sequence>MKKAISLFVAIILLFHLVESVLAIESVPVNIVPVPEPGFQYKAGDVLITKSTSANGFTGHVGIITSRGNVVHMPGKGIAGSKREIISIGEWFSRYPSTQIYRYYDSDKAAKAGAYAYDVFGIGRLKDITYRITPNLYDQTYSYCSELVWQSYYYGAGVIGKPCSAGFTWQPATSIITPYDFTCMHGFNLMGSINW</sequence>
<dbReference type="SUPFAM" id="SSF54001">
    <property type="entry name" value="Cysteine proteinases"/>
    <property type="match status" value="1"/>
</dbReference>
<protein>
    <submittedName>
        <fullName evidence="1">Uncharacterized protein</fullName>
    </submittedName>
</protein>
<comment type="caution">
    <text evidence="1">The sequence shown here is derived from an EMBL/GenBank/DDBJ whole genome shotgun (WGS) entry which is preliminary data.</text>
</comment>
<evidence type="ECO:0000313" key="1">
    <source>
        <dbReference type="EMBL" id="KJE26416.1"/>
    </source>
</evidence>
<dbReference type="Proteomes" id="UP000032522">
    <property type="component" value="Unassembled WGS sequence"/>
</dbReference>
<dbReference type="RefSeq" id="WP_075261701.1">
    <property type="nucleotide sequence ID" value="NZ_JYBP01000003.1"/>
</dbReference>
<dbReference type="OrthoDB" id="2080087at2"/>
<dbReference type="AlphaFoldDB" id="A0A0D8BQI9"/>
<dbReference type="InterPro" id="IPR038765">
    <property type="entry name" value="Papain-like_cys_pep_sf"/>
</dbReference>
<accession>A0A0D8BQI9</accession>
<proteinExistence type="predicted"/>
<reference evidence="1 2" key="1">
    <citation type="submission" date="2015-01" db="EMBL/GenBank/DDBJ databases">
        <authorList>
            <person name="Filippidou S."/>
            <person name="Jeanneret N."/>
            <person name="Russel-Delif L."/>
            <person name="Junier T."/>
            <person name="Wunderlin T."/>
            <person name="Molina V."/>
            <person name="Johnson S.L."/>
            <person name="Davenport K.W."/>
            <person name="Chain P.S."/>
            <person name="Dorador C."/>
            <person name="Junier P."/>
        </authorList>
    </citation>
    <scope>NUCLEOTIDE SEQUENCE [LARGE SCALE GENOMIC DNA]</scope>
    <source>
        <strain evidence="1 2">Et7/4</strain>
    </source>
</reference>